<proteinExistence type="predicted"/>
<dbReference type="InterPro" id="IPR053850">
    <property type="entry name" value="Glyco_hydro_123_N_2"/>
</dbReference>
<dbReference type="PROSITE" id="PS51272">
    <property type="entry name" value="SLH"/>
    <property type="match status" value="3"/>
</dbReference>
<dbReference type="InterPro" id="IPR001119">
    <property type="entry name" value="SLH_dom"/>
</dbReference>
<evidence type="ECO:0000313" key="5">
    <source>
        <dbReference type="Proteomes" id="UP001519287"/>
    </source>
</evidence>
<dbReference type="PANTHER" id="PTHR43308">
    <property type="entry name" value="OUTER MEMBRANE PROTEIN ALPHA-RELATED"/>
    <property type="match status" value="1"/>
</dbReference>
<evidence type="ECO:0000256" key="1">
    <source>
        <dbReference type="SAM" id="MobiDB-lite"/>
    </source>
</evidence>
<dbReference type="Pfam" id="PF13320">
    <property type="entry name" value="GH123_cat"/>
    <property type="match status" value="1"/>
</dbReference>
<organism evidence="4 5">
    <name type="scientific">Paenibacillus eucommiae</name>
    <dbReference type="NCBI Taxonomy" id="1355755"/>
    <lineage>
        <taxon>Bacteria</taxon>
        <taxon>Bacillati</taxon>
        <taxon>Bacillota</taxon>
        <taxon>Bacilli</taxon>
        <taxon>Bacillales</taxon>
        <taxon>Paenibacillaceae</taxon>
        <taxon>Paenibacillus</taxon>
    </lineage>
</organism>
<feature type="domain" description="SLH" evidence="3">
    <location>
        <begin position="1465"/>
        <end position="1528"/>
    </location>
</feature>
<dbReference type="InterPro" id="IPR046240">
    <property type="entry name" value="DUF6273"/>
</dbReference>
<dbReference type="Pfam" id="PF19789">
    <property type="entry name" value="DUF6273"/>
    <property type="match status" value="1"/>
</dbReference>
<feature type="compositionally biased region" description="Pro residues" evidence="1">
    <location>
        <begin position="1367"/>
        <end position="1392"/>
    </location>
</feature>
<evidence type="ECO:0000259" key="3">
    <source>
        <dbReference type="PROSITE" id="PS51272"/>
    </source>
</evidence>
<dbReference type="Proteomes" id="UP001519287">
    <property type="component" value="Unassembled WGS sequence"/>
</dbReference>
<dbReference type="EMBL" id="JAGGLB010000005">
    <property type="protein sequence ID" value="MBP1990592.1"/>
    <property type="molecule type" value="Genomic_DNA"/>
</dbReference>
<feature type="domain" description="SLH" evidence="3">
    <location>
        <begin position="1406"/>
        <end position="1464"/>
    </location>
</feature>
<dbReference type="RefSeq" id="WP_209971349.1">
    <property type="nucleotide sequence ID" value="NZ_JAGGLB010000005.1"/>
</dbReference>
<feature type="domain" description="SLH" evidence="3">
    <location>
        <begin position="1531"/>
        <end position="1589"/>
    </location>
</feature>
<keyword evidence="2" id="KW-0732">Signal</keyword>
<evidence type="ECO:0000256" key="2">
    <source>
        <dbReference type="SAM" id="SignalP"/>
    </source>
</evidence>
<dbReference type="InterPro" id="IPR051465">
    <property type="entry name" value="Cell_Envelope_Struct_Comp"/>
</dbReference>
<comment type="caution">
    <text evidence="4">The sequence shown here is derived from an EMBL/GenBank/DDBJ whole genome shotgun (WGS) entry which is preliminary data.</text>
</comment>
<sequence length="1589" mass="176068">MRQKRTRRIVALALSLLLMPVAAVPVAAVPVAAVPESSAAYEGDGNTALTQVVPYGWSSMSNAWSWVKVNGTKTNTTVVHFADNKWYTVGYNGGGVASVPGTMTLLSVGGIGAKDYFNPEVKDGSQYIHSQLRAELTNGVRFTGIDARERSVMVSRTLDEVTGEWPKDQLWALSVREANLLNSDLRKTGAYWWLRSPGNPGYNAATVNTIGGIRATDGNVVYSEFDIRPAFNLDLASVIFASAAEGGKAASIGQQLSTATAPIGAVKLTVVDSNTDNLNLTVPQSIIDGIEGRTYAPGSTVEISYSDAIIGTGKYVSSVIVDNNVGSNYGVVTHYGKLSQTASGIAVFTVPSDLADGSYTIKLFNEEHNGDKKTDYASAPVVIKMAVETPTPTPTPTHAPEDGVLFMENEYLKLSIDSAGNKGGAVSSVIYKPDGLDLTGSVGADKKGGLFRDRIPGIADLWNELEYEAEIIENTEDRVTALVQLIPSVQSQGVEVKKYYTLRKGRSSIETNWEIINNGNESIGTTPWVWNNVLPDRTANYYMPTENLGLHKITAESPPGIEPSRNWVGAIDIIKDVSISFIMDYNKISMDYQWEGPHFNTLEWAYESIVLEPGESWSTTYFTNIVPLHDEYTLAYAAPEVTGGIKKWRELEVGIENSLEMELSSVVALGDAEIEIEIIGSDDYRFTAPNTFNVNLSNEEPAKINWTWTPPSEGTYLLKASLYKDGIKQPLGESLQNPTPDIEVPLVVGKYAEDTILFPAWPRDSGGGKFAQRKISGAILSQETDLVIWSVPSLEKIFLDDIVDLENSENSSALTVDLAKREREAVQIVLSPKDGNDYLNASIYFSEFINENGSILPEGSLKYNPVGYVFTKSGSRYDSNIRTGYWPDPLLETEYFDVEGGQNTPIWITVYAEPEVESGIYEGNVIIKSGTEEMITIPMSINVWPFSLPATPKLKTALDFKGVPAEQVDLYIDNFLEHRITPRSALGYVTAQSIREDPDFIHFDAKMESLLEKGLNTLMVHRDNYLAPDIAQKLFAHLREKGWLDMTYVYLTDEPTEETFPTWIQMAEEWKSIVPDVKIMITTYPTQALVNTVDIWSVPGMRDDPQEAENVLQRGEELWWYHTDPPHPNANFLIDMPAVDVRATFWQSWQGFLTKGYTGFLYSWSTWVGSNPWEETGPFISRNGTESQIYPSENGPVNSIRWEVIRDGIEDYDYSFMLWELLQRVEQEMPENENKEEVIKAKNLLEFPMSITDYIEQANIVQEAGKWRKEVADSIIFVTALLERETLDGSTISATYDGNDIASGDVVLAGKEMVITVVGKGSDFYTYEWSGTGTSGQTTNSITINPLDREVAAIVTVTGLELEAANPEPPPPETLLEPTPIPKSTPAPTPTPEKPKESEKPNKSDDENPFTDVNNSHWFYDSVKYVYNHGLMNGVSIDKFNPLEKASRGMIVTILYTLEERPKAAVNTFKDVEVGKWYTDAIAWAAENKIVNGYGNERFGPNNNITREQMAVIFFNYAKHKGYDLFETASLERFTDTGLVSGWASEAMKWMVGSGTLIGKGNNILDPEGTATRAEIALIMQKFAEKYNK</sequence>
<protein>
    <recommendedName>
        <fullName evidence="3">SLH domain-containing protein</fullName>
    </recommendedName>
</protein>
<dbReference type="Pfam" id="PF00395">
    <property type="entry name" value="SLH"/>
    <property type="match status" value="3"/>
</dbReference>
<reference evidence="4 5" key="1">
    <citation type="submission" date="2021-03" db="EMBL/GenBank/DDBJ databases">
        <title>Genomic Encyclopedia of Type Strains, Phase IV (KMG-IV): sequencing the most valuable type-strain genomes for metagenomic binning, comparative biology and taxonomic classification.</title>
        <authorList>
            <person name="Goeker M."/>
        </authorList>
    </citation>
    <scope>NUCLEOTIDE SEQUENCE [LARGE SCALE GENOMIC DNA]</scope>
    <source>
        <strain evidence="4 5">DSM 26048</strain>
    </source>
</reference>
<accession>A0ABS4ISP2</accession>
<feature type="region of interest" description="Disordered" evidence="1">
    <location>
        <begin position="1362"/>
        <end position="1410"/>
    </location>
</feature>
<dbReference type="Pfam" id="PF22680">
    <property type="entry name" value="Glyco_hydro_123_N_2"/>
    <property type="match status" value="1"/>
</dbReference>
<dbReference type="InterPro" id="IPR025150">
    <property type="entry name" value="GH123_cat"/>
</dbReference>
<feature type="signal peptide" evidence="2">
    <location>
        <begin position="1"/>
        <end position="23"/>
    </location>
</feature>
<name>A0ABS4ISP2_9BACL</name>
<keyword evidence="5" id="KW-1185">Reference proteome</keyword>
<gene>
    <name evidence="4" type="ORF">J2Z66_002198</name>
</gene>
<evidence type="ECO:0000313" key="4">
    <source>
        <dbReference type="EMBL" id="MBP1990592.1"/>
    </source>
</evidence>
<feature type="compositionally biased region" description="Basic and acidic residues" evidence="1">
    <location>
        <begin position="1393"/>
        <end position="1406"/>
    </location>
</feature>
<feature type="chain" id="PRO_5046936943" description="SLH domain-containing protein" evidence="2">
    <location>
        <begin position="24"/>
        <end position="1589"/>
    </location>
</feature>